<dbReference type="Proteomes" id="UP001549099">
    <property type="component" value="Unassembled WGS sequence"/>
</dbReference>
<dbReference type="Gene3D" id="3.40.50.12780">
    <property type="entry name" value="N-terminal domain of ligase-like"/>
    <property type="match status" value="1"/>
</dbReference>
<name>A0ABV2GAP2_9BACL</name>
<dbReference type="NCBIfam" id="NF002966">
    <property type="entry name" value="PRK03640.1"/>
    <property type="match status" value="1"/>
</dbReference>
<comment type="caution">
    <text evidence="8">The sequence shown here is derived from an EMBL/GenBank/DDBJ whole genome shotgun (WGS) entry which is preliminary data.</text>
</comment>
<keyword evidence="4 5" id="KW-0067">ATP-binding</keyword>
<organism evidence="8 9">
    <name type="scientific">Bhargavaea ullalensis</name>
    <dbReference type="NCBI Taxonomy" id="1265685"/>
    <lineage>
        <taxon>Bacteria</taxon>
        <taxon>Bacillati</taxon>
        <taxon>Bacillota</taxon>
        <taxon>Bacilli</taxon>
        <taxon>Bacillales</taxon>
        <taxon>Caryophanaceae</taxon>
        <taxon>Bhargavaea</taxon>
    </lineage>
</organism>
<keyword evidence="1 5" id="KW-0474">Menaquinone biosynthesis</keyword>
<dbReference type="NCBIfam" id="TIGR01923">
    <property type="entry name" value="menE"/>
    <property type="match status" value="1"/>
</dbReference>
<dbReference type="InterPro" id="IPR020845">
    <property type="entry name" value="AMP-binding_CS"/>
</dbReference>
<protein>
    <recommendedName>
        <fullName evidence="5">2-succinylbenzoate--CoA ligase</fullName>
        <ecNumber evidence="5">6.2.1.26</ecNumber>
    </recommendedName>
    <alternativeName>
        <fullName evidence="5">o-succinylbenzoyl-CoA synthetase</fullName>
        <shortName evidence="5">OSB-CoA synthetase</shortName>
    </alternativeName>
</protein>
<keyword evidence="2 5" id="KW-0436">Ligase</keyword>
<dbReference type="PANTHER" id="PTHR43201">
    <property type="entry name" value="ACYL-COA SYNTHETASE"/>
    <property type="match status" value="1"/>
</dbReference>
<dbReference type="Gene3D" id="3.30.300.30">
    <property type="match status" value="1"/>
</dbReference>
<evidence type="ECO:0000313" key="9">
    <source>
        <dbReference type="Proteomes" id="UP001549099"/>
    </source>
</evidence>
<comment type="function">
    <text evidence="5">Converts 2-succinylbenzoate (OSB) to 2-succinylbenzoyl-CoA (OSB-CoA).</text>
</comment>
<dbReference type="InterPro" id="IPR000873">
    <property type="entry name" value="AMP-dep_synth/lig_dom"/>
</dbReference>
<dbReference type="Pfam" id="PF13193">
    <property type="entry name" value="AMP-binding_C"/>
    <property type="match status" value="1"/>
</dbReference>
<comment type="catalytic activity">
    <reaction evidence="5">
        <text>2-succinylbenzoate + ATP + CoA = 2-succinylbenzoyl-CoA + AMP + diphosphate</text>
        <dbReference type="Rhea" id="RHEA:17009"/>
        <dbReference type="ChEBI" id="CHEBI:18325"/>
        <dbReference type="ChEBI" id="CHEBI:30616"/>
        <dbReference type="ChEBI" id="CHEBI:33019"/>
        <dbReference type="ChEBI" id="CHEBI:57287"/>
        <dbReference type="ChEBI" id="CHEBI:57364"/>
        <dbReference type="ChEBI" id="CHEBI:456215"/>
        <dbReference type="EC" id="6.2.1.26"/>
    </reaction>
</comment>
<feature type="domain" description="AMP-binding enzyme C-terminal" evidence="7">
    <location>
        <begin position="393"/>
        <end position="466"/>
    </location>
</feature>
<dbReference type="PROSITE" id="PS00455">
    <property type="entry name" value="AMP_BINDING"/>
    <property type="match status" value="1"/>
</dbReference>
<dbReference type="InterPro" id="IPR010192">
    <property type="entry name" value="MenE"/>
</dbReference>
<feature type="domain" description="AMP-dependent synthetase/ligase" evidence="6">
    <location>
        <begin position="10"/>
        <end position="343"/>
    </location>
</feature>
<comment type="pathway">
    <text evidence="5">Quinol/quinone metabolism; 1,4-dihydroxy-2-naphthoate biosynthesis; 1,4-dihydroxy-2-naphthoate from chorismate: step 5/7.</text>
</comment>
<evidence type="ECO:0000259" key="7">
    <source>
        <dbReference type="Pfam" id="PF13193"/>
    </source>
</evidence>
<proteinExistence type="inferred from homology"/>
<dbReference type="GO" id="GO:0008756">
    <property type="term" value="F:o-succinylbenzoate-CoA ligase activity"/>
    <property type="evidence" value="ECO:0007669"/>
    <property type="project" value="UniProtKB-EC"/>
</dbReference>
<dbReference type="EC" id="6.2.1.26" evidence="5"/>
<dbReference type="InterPro" id="IPR025110">
    <property type="entry name" value="AMP-bd_C"/>
</dbReference>
<evidence type="ECO:0000259" key="6">
    <source>
        <dbReference type="Pfam" id="PF00501"/>
    </source>
</evidence>
<comment type="similarity">
    <text evidence="5">Belongs to the ATP-dependent AMP-binding enzyme family. MenE subfamily.</text>
</comment>
<evidence type="ECO:0000256" key="2">
    <source>
        <dbReference type="ARBA" id="ARBA00022598"/>
    </source>
</evidence>
<dbReference type="InterPro" id="IPR045851">
    <property type="entry name" value="AMP-bd_C_sf"/>
</dbReference>
<dbReference type="Pfam" id="PF00501">
    <property type="entry name" value="AMP-binding"/>
    <property type="match status" value="1"/>
</dbReference>
<comment type="pathway">
    <text evidence="5">Quinol/quinone metabolism; menaquinone biosynthesis.</text>
</comment>
<evidence type="ECO:0000313" key="8">
    <source>
        <dbReference type="EMBL" id="MET3575312.1"/>
    </source>
</evidence>
<dbReference type="HAMAP" id="MF_00731">
    <property type="entry name" value="MenE"/>
    <property type="match status" value="1"/>
</dbReference>
<evidence type="ECO:0000256" key="3">
    <source>
        <dbReference type="ARBA" id="ARBA00022741"/>
    </source>
</evidence>
<reference evidence="8 9" key="1">
    <citation type="submission" date="2024-06" db="EMBL/GenBank/DDBJ databases">
        <title>Genomic Encyclopedia of Type Strains, Phase IV (KMG-IV): sequencing the most valuable type-strain genomes for metagenomic binning, comparative biology and taxonomic classification.</title>
        <authorList>
            <person name="Goeker M."/>
        </authorList>
    </citation>
    <scope>NUCLEOTIDE SEQUENCE [LARGE SCALE GENOMIC DNA]</scope>
    <source>
        <strain evidence="8 9">DSM 26128</strain>
    </source>
</reference>
<accession>A0ABV2GAP2</accession>
<gene>
    <name evidence="5" type="primary">menE</name>
    <name evidence="8" type="ORF">ABID49_001197</name>
</gene>
<dbReference type="PANTHER" id="PTHR43201:SF5">
    <property type="entry name" value="MEDIUM-CHAIN ACYL-COA LIGASE ACSF2, MITOCHONDRIAL"/>
    <property type="match status" value="1"/>
</dbReference>
<dbReference type="SUPFAM" id="SSF56801">
    <property type="entry name" value="Acetyl-CoA synthetase-like"/>
    <property type="match status" value="1"/>
</dbReference>
<dbReference type="RefSeq" id="WP_354196363.1">
    <property type="nucleotide sequence ID" value="NZ_JBEPLW010000006.1"/>
</dbReference>
<evidence type="ECO:0000256" key="1">
    <source>
        <dbReference type="ARBA" id="ARBA00022428"/>
    </source>
</evidence>
<keyword evidence="3 5" id="KW-0547">Nucleotide-binding</keyword>
<evidence type="ECO:0000256" key="5">
    <source>
        <dbReference type="HAMAP-Rule" id="MF_00731"/>
    </source>
</evidence>
<evidence type="ECO:0000256" key="4">
    <source>
        <dbReference type="ARBA" id="ARBA00022840"/>
    </source>
</evidence>
<dbReference type="EMBL" id="JBEPLW010000006">
    <property type="protein sequence ID" value="MET3575312.1"/>
    <property type="molecule type" value="Genomic_DNA"/>
</dbReference>
<keyword evidence="9" id="KW-1185">Reference proteome</keyword>
<sequence length="481" mass="51840">MNLPNWILQRADLSPNRTALSCGEERWTFREVAGEAKQMAGKLRSLGMKEGDRVALLLESGPRAVFLIHGALLAGLELVMLNSRLTEAELAYQIADSAAVSVIASDGLAAKAGVRAIPASRLAALEAAAFTPASVWAEDRTVTIMYTSGTTGFPKGVRQTVGNHFASAMASVLNMGLAEEDVWLCSMPLFHISGFSILMRSLLYGMEVRLQPKFDETAAAREIADGSVTRISVVSATLARLLNRLEEEGLRASDRFKTMLAGGGPVPVPYIRRAQALGIPILQTYGMTETASQTATLSAEDAVHKEGSSGRPLFFSRIRIDGAKAPGDEGEILVSGPNVTPGYVGRFAERAALQDGWLHTGDIGRIDKEGFLYVLDRRSDLIVSGGENVYPAEIEQVLLAHPSVMEAGVIGMADEQWGEVPAAFIVAKSAVTDEELRDFCAERLAPYKLPKKFTFTGSLPRNASNKLLRRQLKEQLGGPKP</sequence>
<dbReference type="InterPro" id="IPR042099">
    <property type="entry name" value="ANL_N_sf"/>
</dbReference>